<evidence type="ECO:0000313" key="1">
    <source>
        <dbReference type="EnsemblPlants" id="OBART12G13420.1"/>
    </source>
</evidence>
<organism evidence="1">
    <name type="scientific">Oryza barthii</name>
    <dbReference type="NCBI Taxonomy" id="65489"/>
    <lineage>
        <taxon>Eukaryota</taxon>
        <taxon>Viridiplantae</taxon>
        <taxon>Streptophyta</taxon>
        <taxon>Embryophyta</taxon>
        <taxon>Tracheophyta</taxon>
        <taxon>Spermatophyta</taxon>
        <taxon>Magnoliopsida</taxon>
        <taxon>Liliopsida</taxon>
        <taxon>Poales</taxon>
        <taxon>Poaceae</taxon>
        <taxon>BOP clade</taxon>
        <taxon>Oryzoideae</taxon>
        <taxon>Oryzeae</taxon>
        <taxon>Oryzinae</taxon>
        <taxon>Oryza</taxon>
    </lineage>
</organism>
<evidence type="ECO:0000313" key="2">
    <source>
        <dbReference type="Proteomes" id="UP000026960"/>
    </source>
</evidence>
<protein>
    <submittedName>
        <fullName evidence="1">Uncharacterized protein</fullName>
    </submittedName>
</protein>
<dbReference type="PaxDb" id="65489-OBART12G13420.1"/>
<dbReference type="HOGENOM" id="CLU_2124860_0_0_1"/>
<proteinExistence type="predicted"/>
<reference evidence="1" key="1">
    <citation type="journal article" date="2009" name="Rice">
        <title>De Novo Next Generation Sequencing of Plant Genomes.</title>
        <authorList>
            <person name="Rounsley S."/>
            <person name="Marri P.R."/>
            <person name="Yu Y."/>
            <person name="He R."/>
            <person name="Sisneros N."/>
            <person name="Goicoechea J.L."/>
            <person name="Lee S.J."/>
            <person name="Angelova A."/>
            <person name="Kudrna D."/>
            <person name="Luo M."/>
            <person name="Affourtit J."/>
            <person name="Desany B."/>
            <person name="Knight J."/>
            <person name="Niazi F."/>
            <person name="Egholm M."/>
            <person name="Wing R.A."/>
        </authorList>
    </citation>
    <scope>NUCLEOTIDE SEQUENCE [LARGE SCALE GENOMIC DNA]</scope>
    <source>
        <strain evidence="1">cv. IRGC 105608</strain>
    </source>
</reference>
<dbReference type="Gramene" id="OBART12G13420.1">
    <property type="protein sequence ID" value="OBART12G13420.1"/>
    <property type="gene ID" value="OBART12G13420"/>
</dbReference>
<name>A0A0D3HUY1_9ORYZ</name>
<dbReference type="AlphaFoldDB" id="A0A0D3HUY1"/>
<sequence length="114" mass="12711">MEIHEYPNQKRFKTARRRLAAKTSSNQVPEARACKERLLCRPLVPVKSCFGAFLFGSMGLVQGIRLDVTYRSPVKQKAYSSSWRPGVVIEAVKPCLDPQDIVRSRASGNNTSSA</sequence>
<keyword evidence="2" id="KW-1185">Reference proteome</keyword>
<reference evidence="1" key="2">
    <citation type="submission" date="2015-03" db="UniProtKB">
        <authorList>
            <consortium name="EnsemblPlants"/>
        </authorList>
    </citation>
    <scope>IDENTIFICATION</scope>
</reference>
<dbReference type="EnsemblPlants" id="OBART12G13420.1">
    <property type="protein sequence ID" value="OBART12G13420.1"/>
    <property type="gene ID" value="OBART12G13420"/>
</dbReference>
<accession>A0A0D3HUY1</accession>
<dbReference type="Proteomes" id="UP000026960">
    <property type="component" value="Chromosome 12"/>
</dbReference>